<dbReference type="OrthoDB" id="6262491at2759"/>
<keyword evidence="2" id="KW-0677">Repeat</keyword>
<keyword evidence="5" id="KW-1185">Reference proteome</keyword>
<evidence type="ECO:0000256" key="2">
    <source>
        <dbReference type="ARBA" id="ARBA00022737"/>
    </source>
</evidence>
<protein>
    <submittedName>
        <fullName evidence="4">WD40 repeat-like protein</fullName>
    </submittedName>
</protein>
<dbReference type="InterPro" id="IPR015943">
    <property type="entry name" value="WD40/YVTN_repeat-like_dom_sf"/>
</dbReference>
<dbReference type="PROSITE" id="PS50294">
    <property type="entry name" value="WD_REPEATS_REGION"/>
    <property type="match status" value="2"/>
</dbReference>
<proteinExistence type="predicted"/>
<evidence type="ECO:0000256" key="1">
    <source>
        <dbReference type="ARBA" id="ARBA00022574"/>
    </source>
</evidence>
<evidence type="ECO:0000313" key="5">
    <source>
        <dbReference type="Proteomes" id="UP000076798"/>
    </source>
</evidence>
<dbReference type="EMBL" id="KV428111">
    <property type="protein sequence ID" value="KZT36312.1"/>
    <property type="molecule type" value="Genomic_DNA"/>
</dbReference>
<dbReference type="SUPFAM" id="SSF50978">
    <property type="entry name" value="WD40 repeat-like"/>
    <property type="match status" value="1"/>
</dbReference>
<feature type="repeat" description="WD" evidence="3">
    <location>
        <begin position="14"/>
        <end position="55"/>
    </location>
</feature>
<dbReference type="PROSITE" id="PS50082">
    <property type="entry name" value="WD_REPEATS_2"/>
    <property type="match status" value="2"/>
</dbReference>
<evidence type="ECO:0000313" key="4">
    <source>
        <dbReference type="EMBL" id="KZT36312.1"/>
    </source>
</evidence>
<organism evidence="4 5">
    <name type="scientific">Sistotremastrum suecicum HHB10207 ss-3</name>
    <dbReference type="NCBI Taxonomy" id="1314776"/>
    <lineage>
        <taxon>Eukaryota</taxon>
        <taxon>Fungi</taxon>
        <taxon>Dikarya</taxon>
        <taxon>Basidiomycota</taxon>
        <taxon>Agaricomycotina</taxon>
        <taxon>Agaricomycetes</taxon>
        <taxon>Sistotremastrales</taxon>
        <taxon>Sistotremastraceae</taxon>
        <taxon>Sistotremastrum</taxon>
    </lineage>
</organism>
<dbReference type="Gene3D" id="2.130.10.10">
    <property type="entry name" value="YVTN repeat-like/Quinoprotein amine dehydrogenase"/>
    <property type="match status" value="1"/>
</dbReference>
<dbReference type="PANTHER" id="PTHR19848">
    <property type="entry name" value="WD40 REPEAT PROTEIN"/>
    <property type="match status" value="1"/>
</dbReference>
<dbReference type="AlphaFoldDB" id="A0A166BFD8"/>
<dbReference type="PANTHER" id="PTHR19848:SF8">
    <property type="entry name" value="F-BOX AND WD REPEAT DOMAIN CONTAINING 7"/>
    <property type="match status" value="1"/>
</dbReference>
<feature type="non-terminal residue" evidence="4">
    <location>
        <position position="93"/>
    </location>
</feature>
<dbReference type="Proteomes" id="UP000076798">
    <property type="component" value="Unassembled WGS sequence"/>
</dbReference>
<reference evidence="4 5" key="1">
    <citation type="journal article" date="2016" name="Mol. Biol. Evol.">
        <title>Comparative Genomics of Early-Diverging Mushroom-Forming Fungi Provides Insights into the Origins of Lignocellulose Decay Capabilities.</title>
        <authorList>
            <person name="Nagy L.G."/>
            <person name="Riley R."/>
            <person name="Tritt A."/>
            <person name="Adam C."/>
            <person name="Daum C."/>
            <person name="Floudas D."/>
            <person name="Sun H."/>
            <person name="Yadav J.S."/>
            <person name="Pangilinan J."/>
            <person name="Larsson K.H."/>
            <person name="Matsuura K."/>
            <person name="Barry K."/>
            <person name="Labutti K."/>
            <person name="Kuo R."/>
            <person name="Ohm R.A."/>
            <person name="Bhattacharya S.S."/>
            <person name="Shirouzu T."/>
            <person name="Yoshinaga Y."/>
            <person name="Martin F.M."/>
            <person name="Grigoriev I.V."/>
            <person name="Hibbett D.S."/>
        </authorList>
    </citation>
    <scope>NUCLEOTIDE SEQUENCE [LARGE SCALE GENOMIC DNA]</scope>
    <source>
        <strain evidence="4 5">HHB10207 ss-3</strain>
    </source>
</reference>
<feature type="non-terminal residue" evidence="4">
    <location>
        <position position="1"/>
    </location>
</feature>
<dbReference type="InterPro" id="IPR001680">
    <property type="entry name" value="WD40_rpt"/>
</dbReference>
<dbReference type="InterPro" id="IPR036322">
    <property type="entry name" value="WD40_repeat_dom_sf"/>
</dbReference>
<dbReference type="Pfam" id="PF00400">
    <property type="entry name" value="WD40"/>
    <property type="match status" value="2"/>
</dbReference>
<dbReference type="SMART" id="SM00320">
    <property type="entry name" value="WD40"/>
    <property type="match status" value="2"/>
</dbReference>
<evidence type="ECO:0000256" key="3">
    <source>
        <dbReference type="PROSITE-ProRule" id="PRU00221"/>
    </source>
</evidence>
<feature type="repeat" description="WD" evidence="3">
    <location>
        <begin position="62"/>
        <end position="93"/>
    </location>
</feature>
<gene>
    <name evidence="4" type="ORF">SISSUDRAFT_973494</name>
</gene>
<name>A0A166BFD8_9AGAM</name>
<keyword evidence="1 3" id="KW-0853">WD repeat</keyword>
<dbReference type="STRING" id="1314776.A0A166BFD8"/>
<accession>A0A166BFD8</accession>
<sequence>VWDTHTQLRLFHIITEHAETCTCLIYSPDGELIISGSHDMTLKMWSAQNGEEKLLPRRSKDGQKHEAPISSLAYDPLGRYFISGDADGMIYSW</sequence>